<feature type="region of interest" description="Disordered" evidence="1">
    <location>
        <begin position="48"/>
        <end position="112"/>
    </location>
</feature>
<feature type="compositionally biased region" description="Low complexity" evidence="1">
    <location>
        <begin position="298"/>
        <end position="309"/>
    </location>
</feature>
<feature type="region of interest" description="Disordered" evidence="1">
    <location>
        <begin position="275"/>
        <end position="371"/>
    </location>
</feature>
<sequence length="506" mass="52409">MPLSLTRFLSPSLTAHTQFVYKTYTRVQESGGGGGRLLIAPRRSLDPRAVRLSSGSNSPSYDPRSLDPHAANTATTSSRSSSSSTSNSVSQLVGLPIPEPPSTSSSTFPSAHPFVKIRGVPVHMRSRGRGVHRGGFSGEHALVPPAHPSYMSAHYTQQQGLCSYRSSASSSQRASSSMLGVGGVGTSSWGRSTNSRLTGLDSGSALSGRASLLSGPQLSYSSRSSRGSGGHLAYYPHAWERLSAGPFSAGSSGSASMRGMGSMLPMVGVVLDEGRVSPGGTMLEPQPHLSSSSSGNVRSTPSFRRSSSRLGRITSSGSNTQPLSPQQSLITSTGGGVGVGGFDEGMQVVEEHGEEREGEEGEAVAEGSVGHTATCEPGDVLGMQGLVGPELDMLLCMDWKDLDPAAAAAASGGGVALAASTAAGAAAAAAAAAAAGAGAAAVAAHEGGNVWDGQQQQQQQQQEQVQQEQTWQFWHGQAWRYFRQMRQQQNNRKQEVRMGVEIGGAP</sequence>
<protein>
    <recommendedName>
        <fullName evidence="4">Encoded protein</fullName>
    </recommendedName>
</protein>
<evidence type="ECO:0008006" key="4">
    <source>
        <dbReference type="Google" id="ProtNLM"/>
    </source>
</evidence>
<gene>
    <name evidence="2" type="ORF">DUNSADRAFT_17548</name>
</gene>
<accession>A0ABQ7G1L9</accession>
<keyword evidence="3" id="KW-1185">Reference proteome</keyword>
<feature type="compositionally biased region" description="Gly residues" evidence="1">
    <location>
        <begin position="333"/>
        <end position="343"/>
    </location>
</feature>
<evidence type="ECO:0000313" key="2">
    <source>
        <dbReference type="EMBL" id="KAF5828499.1"/>
    </source>
</evidence>
<feature type="compositionally biased region" description="Low complexity" evidence="1">
    <location>
        <begin position="70"/>
        <end position="90"/>
    </location>
</feature>
<name>A0ABQ7G1L9_DUNSA</name>
<feature type="compositionally biased region" description="Polar residues" evidence="1">
    <location>
        <begin position="313"/>
        <end position="332"/>
    </location>
</feature>
<dbReference type="EMBL" id="MU070295">
    <property type="protein sequence ID" value="KAF5828499.1"/>
    <property type="molecule type" value="Genomic_DNA"/>
</dbReference>
<proteinExistence type="predicted"/>
<dbReference type="Proteomes" id="UP000815325">
    <property type="component" value="Unassembled WGS sequence"/>
</dbReference>
<reference evidence="2" key="1">
    <citation type="submission" date="2017-08" db="EMBL/GenBank/DDBJ databases">
        <authorList>
            <person name="Polle J.E."/>
            <person name="Barry K."/>
            <person name="Cushman J."/>
            <person name="Schmutz J."/>
            <person name="Tran D."/>
            <person name="Hathwaick L.T."/>
            <person name="Yim W.C."/>
            <person name="Jenkins J."/>
            <person name="Mckie-Krisberg Z.M."/>
            <person name="Prochnik S."/>
            <person name="Lindquist E."/>
            <person name="Dockter R.B."/>
            <person name="Adam C."/>
            <person name="Molina H."/>
            <person name="Bunkerborg J."/>
            <person name="Jin E."/>
            <person name="Buchheim M."/>
            <person name="Magnuson J."/>
        </authorList>
    </citation>
    <scope>NUCLEOTIDE SEQUENCE</scope>
    <source>
        <strain evidence="2">CCAP 19/18</strain>
    </source>
</reference>
<feature type="compositionally biased region" description="Polar residues" evidence="1">
    <location>
        <begin position="288"/>
        <end position="297"/>
    </location>
</feature>
<comment type="caution">
    <text evidence="2">The sequence shown here is derived from an EMBL/GenBank/DDBJ whole genome shotgun (WGS) entry which is preliminary data.</text>
</comment>
<organism evidence="2 3">
    <name type="scientific">Dunaliella salina</name>
    <name type="common">Green alga</name>
    <name type="synonym">Protococcus salinus</name>
    <dbReference type="NCBI Taxonomy" id="3046"/>
    <lineage>
        <taxon>Eukaryota</taxon>
        <taxon>Viridiplantae</taxon>
        <taxon>Chlorophyta</taxon>
        <taxon>core chlorophytes</taxon>
        <taxon>Chlorophyceae</taxon>
        <taxon>CS clade</taxon>
        <taxon>Chlamydomonadales</taxon>
        <taxon>Dunaliellaceae</taxon>
        <taxon>Dunaliella</taxon>
    </lineage>
</organism>
<evidence type="ECO:0000256" key="1">
    <source>
        <dbReference type="SAM" id="MobiDB-lite"/>
    </source>
</evidence>
<evidence type="ECO:0000313" key="3">
    <source>
        <dbReference type="Proteomes" id="UP000815325"/>
    </source>
</evidence>